<evidence type="ECO:0000313" key="2">
    <source>
        <dbReference type="Proteomes" id="UP000641646"/>
    </source>
</evidence>
<dbReference type="GO" id="GO:0008194">
    <property type="term" value="F:UDP-glycosyltransferase activity"/>
    <property type="evidence" value="ECO:0007669"/>
    <property type="project" value="InterPro"/>
</dbReference>
<dbReference type="InterPro" id="IPR050426">
    <property type="entry name" value="Glycosyltransferase_28"/>
</dbReference>
<dbReference type="Pfam" id="PF00201">
    <property type="entry name" value="UDPGT"/>
    <property type="match status" value="1"/>
</dbReference>
<proteinExistence type="predicted"/>
<dbReference type="InterPro" id="IPR002213">
    <property type="entry name" value="UDP_glucos_trans"/>
</dbReference>
<protein>
    <submittedName>
        <fullName evidence="1">Glycosyltransferase</fullName>
    </submittedName>
</protein>
<dbReference type="FunFam" id="3.40.50.2000:FF:000072">
    <property type="entry name" value="Glycosyl transferase"/>
    <property type="match status" value="1"/>
</dbReference>
<accession>A0A926ZHE4</accession>
<name>A0A926ZHE4_9CYAN</name>
<dbReference type="PANTHER" id="PTHR48050">
    <property type="entry name" value="STEROL 3-BETA-GLUCOSYLTRANSFERASE"/>
    <property type="match status" value="1"/>
</dbReference>
<dbReference type="RefSeq" id="WP_190467008.1">
    <property type="nucleotide sequence ID" value="NZ_JACJPW010000050.1"/>
</dbReference>
<dbReference type="Gene3D" id="3.40.50.2000">
    <property type="entry name" value="Glycogen Phosphorylase B"/>
    <property type="match status" value="2"/>
</dbReference>
<sequence length="428" mass="47587">MTHFGIICPPYPGHINPLSALGRELQIRGHRITFLQISDLEFKIRSEGVDFYPIGESIYRPGLLAETFQNLAKLSEIKALRYSVDFCQMVTEIICQDAPNAIKAIGIEAVLVDQLEPAGETIAQYLNLPFICISSGQAIHRRPDVPPFFTPWSYDNAWWARLRNQVAYHILDRSCQPIIKTINKYRARWKLPPYRHIYSTSTQLAHISQQPAAFDFPCPNLPKHVHYAGPFRNSSPRKVSFPFEQLTGQPLIYASLGSVQNTKADVFYTVAAACEKLDVQLVITHGGGMNAEAVEKLPGSPLVVEYAPQLEVLDKASLTITHGGMNTTLDSLSYGVPLVAIPITFEQPGTGSRVKWTGTGEVIPVTQLSVRRLKNAIQRVMTEDFYLQNALNIKQAIRQAGGVKRAADIIEQAISVGQPVLLEPVCDR</sequence>
<dbReference type="Proteomes" id="UP000641646">
    <property type="component" value="Unassembled WGS sequence"/>
</dbReference>
<dbReference type="CDD" id="cd03784">
    <property type="entry name" value="GT1_Gtf-like"/>
    <property type="match status" value="1"/>
</dbReference>
<organism evidence="1 2">
    <name type="scientific">Aerosakkonema funiforme FACHB-1375</name>
    <dbReference type="NCBI Taxonomy" id="2949571"/>
    <lineage>
        <taxon>Bacteria</taxon>
        <taxon>Bacillati</taxon>
        <taxon>Cyanobacteriota</taxon>
        <taxon>Cyanophyceae</taxon>
        <taxon>Oscillatoriophycideae</taxon>
        <taxon>Aerosakkonematales</taxon>
        <taxon>Aerosakkonemataceae</taxon>
        <taxon>Aerosakkonema</taxon>
    </lineage>
</organism>
<evidence type="ECO:0000313" key="1">
    <source>
        <dbReference type="EMBL" id="MBD2183188.1"/>
    </source>
</evidence>
<keyword evidence="2" id="KW-1185">Reference proteome</keyword>
<dbReference type="GO" id="GO:0017000">
    <property type="term" value="P:antibiotic biosynthetic process"/>
    <property type="evidence" value="ECO:0007669"/>
    <property type="project" value="UniProtKB-ARBA"/>
</dbReference>
<gene>
    <name evidence="1" type="ORF">H6G03_19325</name>
</gene>
<dbReference type="SUPFAM" id="SSF53756">
    <property type="entry name" value="UDP-Glycosyltransferase/glycogen phosphorylase"/>
    <property type="match status" value="1"/>
</dbReference>
<reference evidence="1" key="2">
    <citation type="submission" date="2020-08" db="EMBL/GenBank/DDBJ databases">
        <authorList>
            <person name="Chen M."/>
            <person name="Teng W."/>
            <person name="Zhao L."/>
            <person name="Hu C."/>
            <person name="Zhou Y."/>
            <person name="Han B."/>
            <person name="Song L."/>
            <person name="Shu W."/>
        </authorList>
    </citation>
    <scope>NUCLEOTIDE SEQUENCE</scope>
    <source>
        <strain evidence="1">FACHB-1375</strain>
    </source>
</reference>
<dbReference type="PANTHER" id="PTHR48050:SF13">
    <property type="entry name" value="STEROL 3-BETA-GLUCOSYLTRANSFERASE UGT80A2"/>
    <property type="match status" value="1"/>
</dbReference>
<dbReference type="EMBL" id="JACJPW010000050">
    <property type="protein sequence ID" value="MBD2183188.1"/>
    <property type="molecule type" value="Genomic_DNA"/>
</dbReference>
<reference evidence="1" key="1">
    <citation type="journal article" date="2015" name="ISME J.">
        <title>Draft Genome Sequence of Streptomyces incarnatus NRRL8089, which Produces the Nucleoside Antibiotic Sinefungin.</title>
        <authorList>
            <person name="Oshima K."/>
            <person name="Hattori M."/>
            <person name="Shimizu H."/>
            <person name="Fukuda K."/>
            <person name="Nemoto M."/>
            <person name="Inagaki K."/>
            <person name="Tamura T."/>
        </authorList>
    </citation>
    <scope>NUCLEOTIDE SEQUENCE</scope>
    <source>
        <strain evidence="1">FACHB-1375</strain>
    </source>
</reference>
<comment type="caution">
    <text evidence="1">The sequence shown here is derived from an EMBL/GenBank/DDBJ whole genome shotgun (WGS) entry which is preliminary data.</text>
</comment>
<dbReference type="AlphaFoldDB" id="A0A926ZHE4"/>
<dbReference type="GO" id="GO:0016758">
    <property type="term" value="F:hexosyltransferase activity"/>
    <property type="evidence" value="ECO:0007669"/>
    <property type="project" value="UniProtKB-ARBA"/>
</dbReference>